<evidence type="ECO:0000256" key="7">
    <source>
        <dbReference type="ARBA" id="ARBA00023170"/>
    </source>
</evidence>
<proteinExistence type="inferred from homology"/>
<feature type="transmembrane region" description="Helical" evidence="9">
    <location>
        <begin position="276"/>
        <end position="298"/>
    </location>
</feature>
<protein>
    <submittedName>
        <fullName evidence="12">Uncharacterized protein LOC115889246</fullName>
    </submittedName>
</protein>
<name>A0A6J2YP29_SITOR</name>
<keyword evidence="3" id="KW-1003">Cell membrane</keyword>
<dbReference type="InterPro" id="IPR001320">
    <property type="entry name" value="Iontro_rcpt_C"/>
</dbReference>
<organism evidence="11 12">
    <name type="scientific">Sitophilus oryzae</name>
    <name type="common">Rice weevil</name>
    <name type="synonym">Curculio oryzae</name>
    <dbReference type="NCBI Taxonomy" id="7048"/>
    <lineage>
        <taxon>Eukaryota</taxon>
        <taxon>Metazoa</taxon>
        <taxon>Ecdysozoa</taxon>
        <taxon>Arthropoda</taxon>
        <taxon>Hexapoda</taxon>
        <taxon>Insecta</taxon>
        <taxon>Pterygota</taxon>
        <taxon>Neoptera</taxon>
        <taxon>Endopterygota</taxon>
        <taxon>Coleoptera</taxon>
        <taxon>Polyphaga</taxon>
        <taxon>Cucujiformia</taxon>
        <taxon>Curculionidae</taxon>
        <taxon>Dryophthorinae</taxon>
        <taxon>Sitophilus</taxon>
    </lineage>
</organism>
<evidence type="ECO:0000256" key="6">
    <source>
        <dbReference type="ARBA" id="ARBA00023136"/>
    </source>
</evidence>
<dbReference type="KEGG" id="soy:115889246"/>
<dbReference type="Gene3D" id="1.10.287.70">
    <property type="match status" value="1"/>
</dbReference>
<feature type="domain" description="Ionotropic glutamate receptor C-terminal" evidence="10">
    <location>
        <begin position="204"/>
        <end position="476"/>
    </location>
</feature>
<dbReference type="Pfam" id="PF00060">
    <property type="entry name" value="Lig_chan"/>
    <property type="match status" value="1"/>
</dbReference>
<feature type="transmembrane region" description="Helical" evidence="9">
    <location>
        <begin position="204"/>
        <end position="226"/>
    </location>
</feature>
<dbReference type="SUPFAM" id="SSF53850">
    <property type="entry name" value="Periplasmic binding protein-like II"/>
    <property type="match status" value="1"/>
</dbReference>
<evidence type="ECO:0000256" key="9">
    <source>
        <dbReference type="SAM" id="Phobius"/>
    </source>
</evidence>
<dbReference type="GeneID" id="115889246"/>
<keyword evidence="7" id="KW-0675">Receptor</keyword>
<keyword evidence="5 9" id="KW-1133">Transmembrane helix</keyword>
<keyword evidence="11" id="KW-1185">Reference proteome</keyword>
<dbReference type="GO" id="GO:0005886">
    <property type="term" value="C:plasma membrane"/>
    <property type="evidence" value="ECO:0007669"/>
    <property type="project" value="UniProtKB-SubCell"/>
</dbReference>
<evidence type="ECO:0000256" key="5">
    <source>
        <dbReference type="ARBA" id="ARBA00022989"/>
    </source>
</evidence>
<comment type="subcellular location">
    <subcellularLocation>
        <location evidence="1">Cell membrane</location>
        <topology evidence="1">Multi-pass membrane protein</topology>
    </subcellularLocation>
</comment>
<dbReference type="PANTHER" id="PTHR42643:SF33">
    <property type="entry name" value="GLUTAMATE RECEPTOR 2-LIKE PROTEIN"/>
    <property type="match status" value="1"/>
</dbReference>
<evidence type="ECO:0000256" key="1">
    <source>
        <dbReference type="ARBA" id="ARBA00004651"/>
    </source>
</evidence>
<evidence type="ECO:0000256" key="8">
    <source>
        <dbReference type="ARBA" id="ARBA00023180"/>
    </source>
</evidence>
<dbReference type="InterPro" id="IPR052192">
    <property type="entry name" value="Insect_Ionotropic_Sensory_Rcpt"/>
</dbReference>
<evidence type="ECO:0000256" key="3">
    <source>
        <dbReference type="ARBA" id="ARBA00022475"/>
    </source>
</evidence>
<dbReference type="PANTHER" id="PTHR42643">
    <property type="entry name" value="IONOTROPIC RECEPTOR 20A-RELATED"/>
    <property type="match status" value="1"/>
</dbReference>
<dbReference type="OrthoDB" id="6117597at2759"/>
<comment type="similarity">
    <text evidence="2">Belongs to the glutamate-gated ion channel (TC 1.A.10.1) family.</text>
</comment>
<dbReference type="Proteomes" id="UP000504635">
    <property type="component" value="Unplaced"/>
</dbReference>
<evidence type="ECO:0000313" key="12">
    <source>
        <dbReference type="RefSeq" id="XP_030765051.1"/>
    </source>
</evidence>
<feature type="transmembrane region" description="Helical" evidence="9">
    <location>
        <begin position="466"/>
        <end position="489"/>
    </location>
</feature>
<reference evidence="12" key="1">
    <citation type="submission" date="2025-08" db="UniProtKB">
        <authorList>
            <consortium name="RefSeq"/>
        </authorList>
    </citation>
    <scope>IDENTIFICATION</scope>
    <source>
        <tissue evidence="12">Gonads</tissue>
    </source>
</reference>
<dbReference type="GO" id="GO:0050906">
    <property type="term" value="P:detection of stimulus involved in sensory perception"/>
    <property type="evidence" value="ECO:0007669"/>
    <property type="project" value="UniProtKB-ARBA"/>
</dbReference>
<evidence type="ECO:0000256" key="2">
    <source>
        <dbReference type="ARBA" id="ARBA00008685"/>
    </source>
</evidence>
<keyword evidence="8" id="KW-0325">Glycoprotein</keyword>
<sequence>MGRSMRLLLEYHRGLFWDQYLWNIFCNKILETERGISLIAYADDLAIVTRAKYKTELEDKTQHFRKLIMWKLAEMGILVTIKKLNWYYYLVEDRYKHVDYVTKINYILFKSLCDLLNATQIKIIRSDWGFSSKLPNDSYTKGLFGDIAFKRADISGTISFTPAYRLKYLKYIFAPLKNVAIKFIFRAPPLAYYSNLFTMPFNKVVWITIAGYVVLCGFIIKIIFSWEVKEEDFVAISRNNDENKPSTMDIVMMQMAIICQMDFYHEPKSLSGKMATFTLLICTTFLYTAFSARIVLLLQSNTNSIKTLETLYNAKLDFGVEDQSFNRHFFLEPSDRADEYWRNLIYETKIKSSKGDNFFPVSKGMQLVRDSYFAFNVEMNAANNVILNTFTNNQICTLRTVDTIYKTDNPHIFCHKRSPYMEMFIVGLRRLCENGIHDREHRNCITKQPICLGRGNIFVSVGLKEAYFSFMVFGIGLCLSLLIFIIELISAHHLRKNNNVIAF</sequence>
<evidence type="ECO:0000259" key="10">
    <source>
        <dbReference type="Pfam" id="PF00060"/>
    </source>
</evidence>
<dbReference type="RefSeq" id="XP_030765051.1">
    <property type="nucleotide sequence ID" value="XM_030909191.1"/>
</dbReference>
<keyword evidence="4 9" id="KW-0812">Transmembrane</keyword>
<dbReference type="AlphaFoldDB" id="A0A6J2YP29"/>
<dbReference type="GO" id="GO:0015276">
    <property type="term" value="F:ligand-gated monoatomic ion channel activity"/>
    <property type="evidence" value="ECO:0007669"/>
    <property type="project" value="InterPro"/>
</dbReference>
<keyword evidence="6 9" id="KW-0472">Membrane</keyword>
<gene>
    <name evidence="12" type="primary">LOC115889246</name>
</gene>
<evidence type="ECO:0000256" key="4">
    <source>
        <dbReference type="ARBA" id="ARBA00022692"/>
    </source>
</evidence>
<evidence type="ECO:0000313" key="11">
    <source>
        <dbReference type="Proteomes" id="UP000504635"/>
    </source>
</evidence>
<accession>A0A6J2YP29</accession>
<dbReference type="InParanoid" id="A0A6J2YP29"/>